<keyword evidence="1" id="KW-0472">Membrane</keyword>
<dbReference type="Pfam" id="PF00085">
    <property type="entry name" value="Thioredoxin"/>
    <property type="match status" value="1"/>
</dbReference>
<gene>
    <name evidence="3" type="ORF">HMPREF9456_02929</name>
</gene>
<keyword evidence="1" id="KW-1133">Transmembrane helix</keyword>
<comment type="caution">
    <text evidence="3">The sequence shown here is derived from an EMBL/GenBank/DDBJ whole genome shotgun (WGS) entry which is preliminary data.</text>
</comment>
<accession>F8X3X0</accession>
<keyword evidence="4" id="KW-1185">Reference proteome</keyword>
<dbReference type="CDD" id="cd02947">
    <property type="entry name" value="TRX_family"/>
    <property type="match status" value="1"/>
</dbReference>
<dbReference type="OrthoDB" id="996953at2"/>
<evidence type="ECO:0000259" key="2">
    <source>
        <dbReference type="Pfam" id="PF00085"/>
    </source>
</evidence>
<dbReference type="Proteomes" id="UP000006420">
    <property type="component" value="Unassembled WGS sequence"/>
</dbReference>
<dbReference type="HOGENOM" id="CLU_090389_10_3_10"/>
<sequence>MRIKPIYFVLALAILIAVCYFVGNSQLDENNMSVDNSYLIHLTPDNISDSISGKTCIVLFYISNSDVCKNMEYKLNHLAMSKDETIPFYAINVDNEIKAVDKYNISGVPSIVLFRNGKEYKRIMGVIPAYNLKMIYERDIK</sequence>
<evidence type="ECO:0000313" key="4">
    <source>
        <dbReference type="Proteomes" id="UP000006420"/>
    </source>
</evidence>
<dbReference type="GO" id="GO:0005737">
    <property type="term" value="C:cytoplasm"/>
    <property type="evidence" value="ECO:0007669"/>
    <property type="project" value="TreeGrafter"/>
</dbReference>
<protein>
    <recommendedName>
        <fullName evidence="2">Thioredoxin domain-containing protein</fullName>
    </recommendedName>
</protein>
<evidence type="ECO:0000313" key="3">
    <source>
        <dbReference type="EMBL" id="EGK05259.1"/>
    </source>
</evidence>
<dbReference type="SUPFAM" id="SSF52833">
    <property type="entry name" value="Thioredoxin-like"/>
    <property type="match status" value="1"/>
</dbReference>
<dbReference type="EMBL" id="ADLW01000016">
    <property type="protein sequence ID" value="EGK05259.1"/>
    <property type="molecule type" value="Genomic_DNA"/>
</dbReference>
<evidence type="ECO:0000256" key="1">
    <source>
        <dbReference type="SAM" id="Phobius"/>
    </source>
</evidence>
<dbReference type="eggNOG" id="ENOG5034CD0">
    <property type="taxonomic scope" value="Bacteria"/>
</dbReference>
<dbReference type="GeneID" id="78083539"/>
<proteinExistence type="predicted"/>
<dbReference type="PANTHER" id="PTHR45663:SF11">
    <property type="entry name" value="GEO12009P1"/>
    <property type="match status" value="1"/>
</dbReference>
<reference evidence="3 4" key="1">
    <citation type="submission" date="2011-04" db="EMBL/GenBank/DDBJ databases">
        <title>The Genome Sequence of Dysgonomonas mossii DSM 22836.</title>
        <authorList>
            <consortium name="The Broad Institute Genome Sequencing Platform"/>
            <person name="Earl A."/>
            <person name="Ward D."/>
            <person name="Feldgarden M."/>
            <person name="Gevers D."/>
            <person name="Pudlo N."/>
            <person name="Martens E."/>
            <person name="Allen-Vercoe E."/>
            <person name="Young S.K."/>
            <person name="Zeng Q."/>
            <person name="Gargeya S."/>
            <person name="Fitzgerald M."/>
            <person name="Haas B."/>
            <person name="Abouelleil A."/>
            <person name="Alvarado L."/>
            <person name="Arachchi H.M."/>
            <person name="Berlin A."/>
            <person name="Brown A."/>
            <person name="Chapman S.B."/>
            <person name="Chen Z."/>
            <person name="Dunbar C."/>
            <person name="Freedman E."/>
            <person name="Gearin G."/>
            <person name="Gellesch M."/>
            <person name="Goldberg J."/>
            <person name="Griggs A."/>
            <person name="Gujja S."/>
            <person name="Heiman D."/>
            <person name="Howarth C."/>
            <person name="Larson L."/>
            <person name="Lui A."/>
            <person name="MacDonald P.J.P."/>
            <person name="Mehta T."/>
            <person name="Montmayeur A."/>
            <person name="Murphy C."/>
            <person name="Neiman D."/>
            <person name="Pearson M."/>
            <person name="Priest M."/>
            <person name="Roberts A."/>
            <person name="Saif S."/>
            <person name="Shea T."/>
            <person name="Shenoy N."/>
            <person name="Sisk P."/>
            <person name="Stolte C."/>
            <person name="Sykes S."/>
            <person name="Yandava C."/>
            <person name="Wortman J."/>
            <person name="Nusbaum C."/>
            <person name="Birren B."/>
        </authorList>
    </citation>
    <scope>NUCLEOTIDE SEQUENCE [LARGE SCALE GENOMIC DNA]</scope>
    <source>
        <strain evidence="3 4">DSM 22836</strain>
    </source>
</reference>
<dbReference type="GO" id="GO:0015035">
    <property type="term" value="F:protein-disulfide reductase activity"/>
    <property type="evidence" value="ECO:0007669"/>
    <property type="project" value="TreeGrafter"/>
</dbReference>
<dbReference type="InterPro" id="IPR036249">
    <property type="entry name" value="Thioredoxin-like_sf"/>
</dbReference>
<dbReference type="STRING" id="742767.HMPREF9456_02929"/>
<keyword evidence="1" id="KW-0812">Transmembrane</keyword>
<feature type="domain" description="Thioredoxin" evidence="2">
    <location>
        <begin position="41"/>
        <end position="133"/>
    </location>
</feature>
<dbReference type="InterPro" id="IPR013766">
    <property type="entry name" value="Thioredoxin_domain"/>
</dbReference>
<organism evidence="3 4">
    <name type="scientific">Dysgonomonas mossii DSM 22836</name>
    <dbReference type="NCBI Taxonomy" id="742767"/>
    <lineage>
        <taxon>Bacteria</taxon>
        <taxon>Pseudomonadati</taxon>
        <taxon>Bacteroidota</taxon>
        <taxon>Bacteroidia</taxon>
        <taxon>Bacteroidales</taxon>
        <taxon>Dysgonomonadaceae</taxon>
        <taxon>Dysgonomonas</taxon>
    </lineage>
</organism>
<dbReference type="RefSeq" id="WP_006844293.1">
    <property type="nucleotide sequence ID" value="NZ_AQWJ01000008.1"/>
</dbReference>
<dbReference type="AlphaFoldDB" id="F8X3X0"/>
<dbReference type="PANTHER" id="PTHR45663">
    <property type="entry name" value="GEO12009P1"/>
    <property type="match status" value="1"/>
</dbReference>
<feature type="transmembrane region" description="Helical" evidence="1">
    <location>
        <begin position="6"/>
        <end position="23"/>
    </location>
</feature>
<name>F8X3X0_9BACT</name>
<dbReference type="Gene3D" id="3.40.30.10">
    <property type="entry name" value="Glutaredoxin"/>
    <property type="match status" value="1"/>
</dbReference>